<reference evidence="4" key="1">
    <citation type="submission" date="2023-07" db="EMBL/GenBank/DDBJ databases">
        <title>draft genome sequence of fig (Ficus carica).</title>
        <authorList>
            <person name="Takahashi T."/>
            <person name="Nishimura K."/>
        </authorList>
    </citation>
    <scope>NUCLEOTIDE SEQUENCE</scope>
</reference>
<sequence>MGIILIHFRIPLVLRIYPPEARGLFSDGDVKLAFTSLYSPVFSTRVNFGTSEKPDKVIKLFKKYGFTQTQISRLLRGKPELLVANSERKISPKLEFFDAKGVSWPLFAKTLSVFPSILARSLDKHIIPSYELFRNLIKSDERTVAAVERYPNILSINVEKVVAPKIDILREHGVPHSSIAKLVSREPQEFALRSDRFQRVVEDVLRMGFDPKRLNFVHAVIVLRGLSKSTRESKVNAFKKWGWSEGEVSKAFERHPWCMMLSEDKIFAGMDFFMNKMGLRPCLIAKYSVILSLSLKKRIIPRFSVFESLLSKGLVKKEVNLRELFMDGENKFLQKFVTPYEKEAPELLNLYKEKLHLSNENRD</sequence>
<comment type="caution">
    <text evidence="4">The sequence shown here is derived from an EMBL/GenBank/DDBJ whole genome shotgun (WGS) entry which is preliminary data.</text>
</comment>
<evidence type="ECO:0000256" key="2">
    <source>
        <dbReference type="ARBA" id="ARBA00022472"/>
    </source>
</evidence>
<dbReference type="EMBL" id="BTGU01000023">
    <property type="protein sequence ID" value="GMN46500.1"/>
    <property type="molecule type" value="Genomic_DNA"/>
</dbReference>
<dbReference type="InterPro" id="IPR038538">
    <property type="entry name" value="MTERF_sf"/>
</dbReference>
<dbReference type="PANTHER" id="PTHR13068:SF166">
    <property type="entry name" value="TRANSCRIPTION TERMINATION FACTOR MTERF15, MITOCHONDRIAL-LIKE"/>
    <property type="match status" value="1"/>
</dbReference>
<comment type="similarity">
    <text evidence="1">Belongs to the mTERF family.</text>
</comment>
<evidence type="ECO:0000256" key="1">
    <source>
        <dbReference type="ARBA" id="ARBA00007692"/>
    </source>
</evidence>
<evidence type="ECO:0000313" key="4">
    <source>
        <dbReference type="EMBL" id="GMN46500.1"/>
    </source>
</evidence>
<keyword evidence="2" id="KW-0806">Transcription termination</keyword>
<keyword evidence="2" id="KW-0804">Transcription</keyword>
<evidence type="ECO:0000313" key="5">
    <source>
        <dbReference type="Proteomes" id="UP001187192"/>
    </source>
</evidence>
<dbReference type="SMART" id="SM00733">
    <property type="entry name" value="Mterf"/>
    <property type="match status" value="6"/>
</dbReference>
<keyword evidence="5" id="KW-1185">Reference proteome</keyword>
<dbReference type="Proteomes" id="UP001187192">
    <property type="component" value="Unassembled WGS sequence"/>
</dbReference>
<proteinExistence type="inferred from homology"/>
<keyword evidence="3" id="KW-0809">Transit peptide</keyword>
<protein>
    <submittedName>
        <fullName evidence="4">Uncharacterized protein</fullName>
    </submittedName>
</protein>
<accession>A0AA88A7N2</accession>
<dbReference type="Gene3D" id="1.25.70.10">
    <property type="entry name" value="Transcription termination factor 3, mitochondrial"/>
    <property type="match status" value="1"/>
</dbReference>
<keyword evidence="2" id="KW-0805">Transcription regulation</keyword>
<evidence type="ECO:0000256" key="3">
    <source>
        <dbReference type="ARBA" id="ARBA00022946"/>
    </source>
</evidence>
<dbReference type="GO" id="GO:0006353">
    <property type="term" value="P:DNA-templated transcription termination"/>
    <property type="evidence" value="ECO:0007669"/>
    <property type="project" value="UniProtKB-KW"/>
</dbReference>
<dbReference type="Pfam" id="PF02536">
    <property type="entry name" value="mTERF"/>
    <property type="match status" value="2"/>
</dbReference>
<dbReference type="PANTHER" id="PTHR13068">
    <property type="entry name" value="CGI-12 PROTEIN-RELATED"/>
    <property type="match status" value="1"/>
</dbReference>
<gene>
    <name evidence="4" type="ORF">TIFTF001_015696</name>
</gene>
<dbReference type="InterPro" id="IPR003690">
    <property type="entry name" value="MTERF"/>
</dbReference>
<dbReference type="AlphaFoldDB" id="A0AA88A7N2"/>
<dbReference type="FunFam" id="1.25.70.10:FF:000001">
    <property type="entry name" value="Mitochondrial transcription termination factor-like"/>
    <property type="match status" value="1"/>
</dbReference>
<organism evidence="4 5">
    <name type="scientific">Ficus carica</name>
    <name type="common">Common fig</name>
    <dbReference type="NCBI Taxonomy" id="3494"/>
    <lineage>
        <taxon>Eukaryota</taxon>
        <taxon>Viridiplantae</taxon>
        <taxon>Streptophyta</taxon>
        <taxon>Embryophyta</taxon>
        <taxon>Tracheophyta</taxon>
        <taxon>Spermatophyta</taxon>
        <taxon>Magnoliopsida</taxon>
        <taxon>eudicotyledons</taxon>
        <taxon>Gunneridae</taxon>
        <taxon>Pentapetalae</taxon>
        <taxon>rosids</taxon>
        <taxon>fabids</taxon>
        <taxon>Rosales</taxon>
        <taxon>Moraceae</taxon>
        <taxon>Ficeae</taxon>
        <taxon>Ficus</taxon>
    </lineage>
</organism>
<name>A0AA88A7N2_FICCA</name>
<dbReference type="GO" id="GO:0003676">
    <property type="term" value="F:nucleic acid binding"/>
    <property type="evidence" value="ECO:0007669"/>
    <property type="project" value="InterPro"/>
</dbReference>